<name>A0A0F9DK31_9ZZZZ</name>
<protein>
    <submittedName>
        <fullName evidence="1">Uncharacterized protein</fullName>
    </submittedName>
</protein>
<organism evidence="1">
    <name type="scientific">marine sediment metagenome</name>
    <dbReference type="NCBI Taxonomy" id="412755"/>
    <lineage>
        <taxon>unclassified sequences</taxon>
        <taxon>metagenomes</taxon>
        <taxon>ecological metagenomes</taxon>
    </lineage>
</organism>
<comment type="caution">
    <text evidence="1">The sequence shown here is derived from an EMBL/GenBank/DDBJ whole genome shotgun (WGS) entry which is preliminary data.</text>
</comment>
<evidence type="ECO:0000313" key="1">
    <source>
        <dbReference type="EMBL" id="KKL62078.1"/>
    </source>
</evidence>
<accession>A0A0F9DK31</accession>
<dbReference type="EMBL" id="LAZR01028605">
    <property type="protein sequence ID" value="KKL62078.1"/>
    <property type="molecule type" value="Genomic_DNA"/>
</dbReference>
<proteinExistence type="predicted"/>
<sequence>MNCPLFKAAAIMSQNRTNSCDVSCDEGDCAWWDEAKKRCSVRMISHLLEASCLALNTIAKELTLLRPK</sequence>
<dbReference type="AlphaFoldDB" id="A0A0F9DK31"/>
<reference evidence="1" key="1">
    <citation type="journal article" date="2015" name="Nature">
        <title>Complex archaea that bridge the gap between prokaryotes and eukaryotes.</title>
        <authorList>
            <person name="Spang A."/>
            <person name="Saw J.H."/>
            <person name="Jorgensen S.L."/>
            <person name="Zaremba-Niedzwiedzka K."/>
            <person name="Martijn J."/>
            <person name="Lind A.E."/>
            <person name="van Eijk R."/>
            <person name="Schleper C."/>
            <person name="Guy L."/>
            <person name="Ettema T.J."/>
        </authorList>
    </citation>
    <scope>NUCLEOTIDE SEQUENCE</scope>
</reference>
<gene>
    <name evidence="1" type="ORF">LCGC14_2188880</name>
</gene>